<dbReference type="EMBL" id="CAMPGE010024047">
    <property type="protein sequence ID" value="CAI2381915.1"/>
    <property type="molecule type" value="Genomic_DNA"/>
</dbReference>
<keyword evidence="2" id="KW-1185">Reference proteome</keyword>
<evidence type="ECO:0000313" key="1">
    <source>
        <dbReference type="EMBL" id="CAI2381915.1"/>
    </source>
</evidence>
<dbReference type="AlphaFoldDB" id="A0AAD1XZD6"/>
<comment type="caution">
    <text evidence="1">The sequence shown here is derived from an EMBL/GenBank/DDBJ whole genome shotgun (WGS) entry which is preliminary data.</text>
</comment>
<name>A0AAD1XZD6_EUPCR</name>
<proteinExistence type="predicted"/>
<reference evidence="1" key="1">
    <citation type="submission" date="2023-07" db="EMBL/GenBank/DDBJ databases">
        <authorList>
            <consortium name="AG Swart"/>
            <person name="Singh M."/>
            <person name="Singh A."/>
            <person name="Seah K."/>
            <person name="Emmerich C."/>
        </authorList>
    </citation>
    <scope>NUCLEOTIDE SEQUENCE</scope>
    <source>
        <strain evidence="1">DP1</strain>
    </source>
</reference>
<accession>A0AAD1XZD6</accession>
<protein>
    <submittedName>
        <fullName evidence="1">Uncharacterized protein</fullName>
    </submittedName>
</protein>
<evidence type="ECO:0000313" key="2">
    <source>
        <dbReference type="Proteomes" id="UP001295684"/>
    </source>
</evidence>
<gene>
    <name evidence="1" type="ORF">ECRASSUSDP1_LOCUS23381</name>
</gene>
<sequence length="147" mass="17731">MLNYFNSSIQMRPGAQRKVFNFKSLSPTPSIKKRNSKFMRITSQCQNRFPNSSNRYYQNRRCNIKSPKTRKKKLQPAASAYQDWKRELKYKAFRNNFHMDSIDGKPFEYIKNLRLTVGKNFHEKMYKRYLSPLNHQRRPQLSHKAFS</sequence>
<organism evidence="1 2">
    <name type="scientific">Euplotes crassus</name>
    <dbReference type="NCBI Taxonomy" id="5936"/>
    <lineage>
        <taxon>Eukaryota</taxon>
        <taxon>Sar</taxon>
        <taxon>Alveolata</taxon>
        <taxon>Ciliophora</taxon>
        <taxon>Intramacronucleata</taxon>
        <taxon>Spirotrichea</taxon>
        <taxon>Hypotrichia</taxon>
        <taxon>Euplotida</taxon>
        <taxon>Euplotidae</taxon>
        <taxon>Moneuplotes</taxon>
    </lineage>
</organism>
<dbReference type="Proteomes" id="UP001295684">
    <property type="component" value="Unassembled WGS sequence"/>
</dbReference>